<dbReference type="InParanoid" id="A0A369JJP9"/>
<accession>A0A369JJP9</accession>
<sequence>MRENRNPCQRKGHQAINDRDELQRLISNPYIAARMNAPTLTRRSFVSASSSWIAWNDLSVSKSMIKKYMLIPNVTAQPTISLAQDYNSFVALWRNSSRRRKHLAEPVAPKINSKGLFALDVDDEILQDVGLDDDMPGTSRRLGFRNDRVRDGSRLSRNVIVASRSRTVCNTSAEQCGWFAEEWITLNVTYDSTDDESLRYELMLRRTEMCHLCATWQKSVQSLDFGNVNSLPPWGPSSKEILEARIAQGHASVWDSDADDEWNMIPVWMRRMMCFEDEAEDSDYVLLETLDAVDLANSFRSVSLDDQPASIDDSVF</sequence>
<keyword evidence="2" id="KW-1185">Reference proteome</keyword>
<dbReference type="EMBL" id="LUEZ02000050">
    <property type="protein sequence ID" value="RDB22439.1"/>
    <property type="molecule type" value="Genomic_DNA"/>
</dbReference>
<organism evidence="1 2">
    <name type="scientific">Hypsizygus marmoreus</name>
    <name type="common">White beech mushroom</name>
    <name type="synonym">Agaricus marmoreus</name>
    <dbReference type="NCBI Taxonomy" id="39966"/>
    <lineage>
        <taxon>Eukaryota</taxon>
        <taxon>Fungi</taxon>
        <taxon>Dikarya</taxon>
        <taxon>Basidiomycota</taxon>
        <taxon>Agaricomycotina</taxon>
        <taxon>Agaricomycetes</taxon>
        <taxon>Agaricomycetidae</taxon>
        <taxon>Agaricales</taxon>
        <taxon>Tricholomatineae</taxon>
        <taxon>Lyophyllaceae</taxon>
        <taxon>Hypsizygus</taxon>
    </lineage>
</organism>
<gene>
    <name evidence="1" type="ORF">Hypma_010402</name>
</gene>
<proteinExistence type="predicted"/>
<reference evidence="1" key="1">
    <citation type="submission" date="2018-04" db="EMBL/GenBank/DDBJ databases">
        <title>Whole genome sequencing of Hypsizygus marmoreus.</title>
        <authorList>
            <person name="Choi I.-G."/>
            <person name="Min B."/>
            <person name="Kim J.-G."/>
            <person name="Kim S."/>
            <person name="Oh Y.-L."/>
            <person name="Kong W.-S."/>
            <person name="Park H."/>
            <person name="Jeong J."/>
            <person name="Song E.-S."/>
        </authorList>
    </citation>
    <scope>NUCLEOTIDE SEQUENCE [LARGE SCALE GENOMIC DNA]</scope>
    <source>
        <strain evidence="1">51987-8</strain>
    </source>
</reference>
<dbReference type="STRING" id="39966.A0A369JJP9"/>
<protein>
    <submittedName>
        <fullName evidence="1">Uncharacterized protein</fullName>
    </submittedName>
</protein>
<dbReference type="AlphaFoldDB" id="A0A369JJP9"/>
<evidence type="ECO:0000313" key="2">
    <source>
        <dbReference type="Proteomes" id="UP000076154"/>
    </source>
</evidence>
<dbReference type="OrthoDB" id="2976829at2759"/>
<evidence type="ECO:0000313" key="1">
    <source>
        <dbReference type="EMBL" id="RDB22439.1"/>
    </source>
</evidence>
<dbReference type="Proteomes" id="UP000076154">
    <property type="component" value="Unassembled WGS sequence"/>
</dbReference>
<name>A0A369JJP9_HYPMA</name>
<comment type="caution">
    <text evidence="1">The sequence shown here is derived from an EMBL/GenBank/DDBJ whole genome shotgun (WGS) entry which is preliminary data.</text>
</comment>